<comment type="caution">
    <text evidence="1">The sequence shown here is derived from an EMBL/GenBank/DDBJ whole genome shotgun (WGS) entry which is preliminary data.</text>
</comment>
<organism evidence="1 2">
    <name type="scientific">Paenibacillus albilobatus</name>
    <dbReference type="NCBI Taxonomy" id="2716884"/>
    <lineage>
        <taxon>Bacteria</taxon>
        <taxon>Bacillati</taxon>
        <taxon>Bacillota</taxon>
        <taxon>Bacilli</taxon>
        <taxon>Bacillales</taxon>
        <taxon>Paenibacillaceae</taxon>
        <taxon>Paenibacillus</taxon>
    </lineage>
</organism>
<name>A0A919XI20_9BACL</name>
<gene>
    <name evidence="1" type="ORF">J2TS6_29040</name>
</gene>
<dbReference type="AlphaFoldDB" id="A0A919XI20"/>
<dbReference type="Proteomes" id="UP000679779">
    <property type="component" value="Unassembled WGS sequence"/>
</dbReference>
<accession>A0A919XI20</accession>
<keyword evidence="2" id="KW-1185">Reference proteome</keyword>
<proteinExistence type="predicted"/>
<dbReference type="RefSeq" id="WP_212957893.1">
    <property type="nucleotide sequence ID" value="NZ_BORQ01000003.1"/>
</dbReference>
<evidence type="ECO:0000313" key="1">
    <source>
        <dbReference type="EMBL" id="GIO31763.1"/>
    </source>
</evidence>
<dbReference type="Pfam" id="PF10903">
    <property type="entry name" value="DUF2691"/>
    <property type="match status" value="1"/>
</dbReference>
<evidence type="ECO:0000313" key="2">
    <source>
        <dbReference type="Proteomes" id="UP000679779"/>
    </source>
</evidence>
<sequence length="153" mass="17760">MKRGITLKIPNEYGSFLSELLEPLEVSQYDWRIGGEESYLINDGDLEPLFPDNVEAVDGALFNNIIRKTYYLIFADFQAFPKGKKVIHVETYEEFLNSECYLVLLVVDSVYITIYCKNDNETDILYNNAIEKGFIHVRLITDENDSRTKLSVW</sequence>
<protein>
    <recommendedName>
        <fullName evidence="3">DUF2691 family protein</fullName>
    </recommendedName>
</protein>
<dbReference type="EMBL" id="BORQ01000003">
    <property type="protein sequence ID" value="GIO31763.1"/>
    <property type="molecule type" value="Genomic_DNA"/>
</dbReference>
<evidence type="ECO:0008006" key="3">
    <source>
        <dbReference type="Google" id="ProtNLM"/>
    </source>
</evidence>
<reference evidence="1" key="1">
    <citation type="submission" date="2021-03" db="EMBL/GenBank/DDBJ databases">
        <title>Antimicrobial resistance genes in bacteria isolated from Japanese honey, and their potential for conferring macrolide and lincosamide resistance in the American foulbrood pathogen Paenibacillus larvae.</title>
        <authorList>
            <person name="Okamoto M."/>
            <person name="Kumagai M."/>
            <person name="Kanamori H."/>
            <person name="Takamatsu D."/>
        </authorList>
    </citation>
    <scope>NUCLEOTIDE SEQUENCE</scope>
    <source>
        <strain evidence="1">J2TS6</strain>
    </source>
</reference>
<dbReference type="InterPro" id="IPR020216">
    <property type="entry name" value="Uncharacterised_YncE"/>
</dbReference>